<dbReference type="EMBL" id="UZAN01061847">
    <property type="protein sequence ID" value="VDP93085.1"/>
    <property type="molecule type" value="Genomic_DNA"/>
</dbReference>
<name>A0A3P8IXV1_9TREM</name>
<evidence type="ECO:0000313" key="2">
    <source>
        <dbReference type="Proteomes" id="UP000272942"/>
    </source>
</evidence>
<reference evidence="1 2" key="1">
    <citation type="submission" date="2018-11" db="EMBL/GenBank/DDBJ databases">
        <authorList>
            <consortium name="Pathogen Informatics"/>
        </authorList>
    </citation>
    <scope>NUCLEOTIDE SEQUENCE [LARGE SCALE GENOMIC DNA]</scope>
    <source>
        <strain evidence="1 2">Egypt</strain>
    </source>
</reference>
<gene>
    <name evidence="1" type="ORF">ECPE_LOCUS15813</name>
</gene>
<protein>
    <submittedName>
        <fullName evidence="1">Uncharacterized protein</fullName>
    </submittedName>
</protein>
<proteinExistence type="predicted"/>
<organism evidence="1 2">
    <name type="scientific">Echinostoma caproni</name>
    <dbReference type="NCBI Taxonomy" id="27848"/>
    <lineage>
        <taxon>Eukaryota</taxon>
        <taxon>Metazoa</taxon>
        <taxon>Spiralia</taxon>
        <taxon>Lophotrochozoa</taxon>
        <taxon>Platyhelminthes</taxon>
        <taxon>Trematoda</taxon>
        <taxon>Digenea</taxon>
        <taxon>Plagiorchiida</taxon>
        <taxon>Echinostomata</taxon>
        <taxon>Echinostomatoidea</taxon>
        <taxon>Echinostomatidae</taxon>
        <taxon>Echinostoma</taxon>
    </lineage>
</organism>
<evidence type="ECO:0000313" key="1">
    <source>
        <dbReference type="EMBL" id="VDP93085.1"/>
    </source>
</evidence>
<dbReference type="AlphaFoldDB" id="A0A3P8IXV1"/>
<sequence>MRLGLARAWRRAAEDQSMVLRDAVEHRSRQETWEPISSLPSAEQETYLNELAEMGLISKRSDLLGLPLTVSTCQLIRSLYHFVQSGQRLDCYELEPVLCRCVAQILRVQFEYYIRALANPTLSPKRSTILVNVEFLTEQALPKLAKHLNLMEYREVRGLCEELRAAVA</sequence>
<dbReference type="Proteomes" id="UP000272942">
    <property type="component" value="Unassembled WGS sequence"/>
</dbReference>
<accession>A0A3P8IXV1</accession>
<dbReference type="OrthoDB" id="642193at2759"/>
<keyword evidence="2" id="KW-1185">Reference proteome</keyword>